<keyword evidence="5" id="KW-1185">Reference proteome</keyword>
<dbReference type="EMBL" id="FPKV01000004">
    <property type="protein sequence ID" value="SFZ94567.1"/>
    <property type="molecule type" value="Genomic_DNA"/>
</dbReference>
<dbReference type="AlphaFoldDB" id="A0A1K2IQB0"/>
<feature type="domain" description="DUF3857" evidence="3">
    <location>
        <begin position="68"/>
        <end position="208"/>
    </location>
</feature>
<reference evidence="4 5" key="1">
    <citation type="submission" date="2016-10" db="EMBL/GenBank/DDBJ databases">
        <authorList>
            <person name="de Groot N.N."/>
        </authorList>
    </citation>
    <scope>NUCLEOTIDE SEQUENCE [LARGE SCALE GENOMIC DNA]</scope>
    <source>
        <strain evidence="4 5">DSM 18180</strain>
    </source>
</reference>
<dbReference type="Gene3D" id="2.60.120.1130">
    <property type="match status" value="1"/>
</dbReference>
<dbReference type="Gene3D" id="3.10.620.30">
    <property type="match status" value="1"/>
</dbReference>
<dbReference type="InterPro" id="IPR002931">
    <property type="entry name" value="Transglutaminase-like"/>
</dbReference>
<name>A0A1K2IQB0_9FLAO</name>
<dbReference type="Gene3D" id="2.60.40.3140">
    <property type="match status" value="1"/>
</dbReference>
<dbReference type="OrthoDB" id="98874at2"/>
<dbReference type="InterPro" id="IPR024618">
    <property type="entry name" value="DUF3857"/>
</dbReference>
<accession>A0A1K2IQB0</accession>
<proteinExistence type="predicted"/>
<dbReference type="Pfam" id="PF12969">
    <property type="entry name" value="DUF3857"/>
    <property type="match status" value="1"/>
</dbReference>
<dbReference type="RefSeq" id="WP_072403426.1">
    <property type="nucleotide sequence ID" value="NZ_FPKV01000004.1"/>
</dbReference>
<keyword evidence="1" id="KW-0732">Signal</keyword>
<protein>
    <submittedName>
        <fullName evidence="4">Uncharacterized protein</fullName>
    </submittedName>
</protein>
<dbReference type="Proteomes" id="UP000182544">
    <property type="component" value="Unassembled WGS sequence"/>
</dbReference>
<evidence type="ECO:0000259" key="3">
    <source>
        <dbReference type="Pfam" id="PF12969"/>
    </source>
</evidence>
<evidence type="ECO:0000256" key="1">
    <source>
        <dbReference type="SAM" id="SignalP"/>
    </source>
</evidence>
<feature type="signal peptide" evidence="1">
    <location>
        <begin position="1"/>
        <end position="18"/>
    </location>
</feature>
<gene>
    <name evidence="4" type="ORF">SAMN05428642_104253</name>
</gene>
<evidence type="ECO:0000313" key="4">
    <source>
        <dbReference type="EMBL" id="SFZ94567.1"/>
    </source>
</evidence>
<evidence type="ECO:0000259" key="2">
    <source>
        <dbReference type="Pfam" id="PF01841"/>
    </source>
</evidence>
<dbReference type="Pfam" id="PF01841">
    <property type="entry name" value="Transglut_core"/>
    <property type="match status" value="1"/>
</dbReference>
<dbReference type="STRING" id="369401.SAMN05428642_104253"/>
<organism evidence="4 5">
    <name type="scientific">Flaviramulus basaltis</name>
    <dbReference type="NCBI Taxonomy" id="369401"/>
    <lineage>
        <taxon>Bacteria</taxon>
        <taxon>Pseudomonadati</taxon>
        <taxon>Bacteroidota</taxon>
        <taxon>Flavobacteriia</taxon>
        <taxon>Flavobacteriales</taxon>
        <taxon>Flavobacteriaceae</taxon>
        <taxon>Flaviramulus</taxon>
    </lineage>
</organism>
<evidence type="ECO:0000313" key="5">
    <source>
        <dbReference type="Proteomes" id="UP000182544"/>
    </source>
</evidence>
<feature type="chain" id="PRO_5012453532" evidence="1">
    <location>
        <begin position="19"/>
        <end position="654"/>
    </location>
</feature>
<feature type="domain" description="Transglutaminase-like" evidence="2">
    <location>
        <begin position="304"/>
        <end position="378"/>
    </location>
</feature>
<sequence>MKKTILIILLFNSIIITAQSSFNSEDLKVTKSDLTINTYEKDSTANALVLYEQGNSYFDKKDFILKTEVKHKVKILNREGFDNANVKIYLYNDDNNNKKEKVEDIIATTYNLIDKVVITTRLKKADVFEEKYNDNTTLIKFTLPNIKEGSVIVYSYTLISPFMFKYKDWRFQDDIPKLYSEYRASIPGNWIFHKKLVGGKKLAVSTIEIKKDCLTTYNGGSADCEESVYAMKDIPAFISEDYMTAESNYLARIEYELETIRGMDGRISHYTKTWETVDKEFRTDGDIGRQLKKSVDAEKLLSQDIFNEPDTLKKAKAIFNYLQEDYTWNEKYRIFKDVSVKDLINDKSGNVSSINILLHNLLEESGIDVKPILLSTRNNGFATKLYPVISDFNYLIVQVTINKKTYFLDATDKYLSFGEIPFRCLNEYGRLLDFKEGSKWIDIKPSKKSSIMYNVDIHFDEEQNLVGKVKNRLTGYHALHAKKSYYPSEDGYLNKLENNSPFIEISNHEVTSKGKTSDKFSESYDIEYNIDEINQTLYLNPFIVKFFAENPFKLQERTYPIDFGYKDNYLYSFKLSLGENYSVKEMPKEIRLTLPNDAGNLSFASKMVGNDLHLLFKIDFKAPVYPAEYYPYLKELMSKIVDIQKNSLIVLNKT</sequence>